<dbReference type="EMBL" id="BQXO01000001">
    <property type="protein sequence ID" value="GKT04889.1"/>
    <property type="molecule type" value="Genomic_DNA"/>
</dbReference>
<evidence type="ECO:0000256" key="10">
    <source>
        <dbReference type="ARBA" id="ARBA00023235"/>
    </source>
</evidence>
<dbReference type="PROSITE" id="PS51192">
    <property type="entry name" value="HELICASE_ATP_BIND_1"/>
    <property type="match status" value="1"/>
</dbReference>
<dbReference type="Gene3D" id="3.40.50.300">
    <property type="entry name" value="P-loop containing nucleotide triphosphate hydrolases"/>
    <property type="match status" value="2"/>
</dbReference>
<organism evidence="14 15">
    <name type="scientific">Furfurilactobacillus curtus</name>
    <dbReference type="NCBI Taxonomy" id="1746200"/>
    <lineage>
        <taxon>Bacteria</taxon>
        <taxon>Bacillati</taxon>
        <taxon>Bacillota</taxon>
        <taxon>Bacilli</taxon>
        <taxon>Lactobacillales</taxon>
        <taxon>Lactobacillaceae</taxon>
        <taxon>Furfurilactobacillus</taxon>
    </lineage>
</organism>
<evidence type="ECO:0000256" key="8">
    <source>
        <dbReference type="ARBA" id="ARBA00022840"/>
    </source>
</evidence>
<comment type="function">
    <text evidence="11">Initiates the restart of stalled replication forks, which reloads the replicative helicase on sites other than the origin of replication. Recognizes and binds to abandoned replication forks and remodels them to uncover a helicase loading site. Promotes assembly of the primosome at these replication forks.</text>
</comment>
<keyword evidence="4 11" id="KW-0547">Nucleotide-binding</keyword>
<dbReference type="SMART" id="SM00487">
    <property type="entry name" value="DEXDc"/>
    <property type="match status" value="1"/>
</dbReference>
<keyword evidence="10 11" id="KW-0413">Isomerase</keyword>
<dbReference type="Pfam" id="PF04851">
    <property type="entry name" value="ResIII"/>
    <property type="match status" value="1"/>
</dbReference>
<dbReference type="InterPro" id="IPR041236">
    <property type="entry name" value="PriA_C"/>
</dbReference>
<evidence type="ECO:0000256" key="7">
    <source>
        <dbReference type="ARBA" id="ARBA00022833"/>
    </source>
</evidence>
<feature type="binding site" evidence="11">
    <location>
        <position position="557"/>
    </location>
    <ligand>
        <name>Zn(2+)</name>
        <dbReference type="ChEBI" id="CHEBI:29105"/>
        <label>1</label>
    </ligand>
</feature>
<evidence type="ECO:0000259" key="12">
    <source>
        <dbReference type="PROSITE" id="PS51192"/>
    </source>
</evidence>
<dbReference type="Gene3D" id="3.40.1440.60">
    <property type="entry name" value="PriA, 3(prime) DNA-binding domain"/>
    <property type="match status" value="1"/>
</dbReference>
<accession>A0ABQ5JNM7</accession>
<dbReference type="EC" id="5.6.2.4" evidence="11"/>
<dbReference type="Pfam" id="PF18319">
    <property type="entry name" value="Zn_ribbon_PriA"/>
    <property type="match status" value="1"/>
</dbReference>
<evidence type="ECO:0000256" key="9">
    <source>
        <dbReference type="ARBA" id="ARBA00023125"/>
    </source>
</evidence>
<keyword evidence="9 11" id="KW-0238">DNA-binding</keyword>
<keyword evidence="8 11" id="KW-0067">ATP-binding</keyword>
<dbReference type="Pfam" id="PF00271">
    <property type="entry name" value="Helicase_C"/>
    <property type="match status" value="1"/>
</dbReference>
<dbReference type="PANTHER" id="PTHR30580">
    <property type="entry name" value="PRIMOSOMAL PROTEIN N"/>
    <property type="match status" value="1"/>
</dbReference>
<feature type="domain" description="Helicase ATP-binding" evidence="12">
    <location>
        <begin position="289"/>
        <end position="455"/>
    </location>
</feature>
<keyword evidence="7 11" id="KW-0862">Zinc</keyword>
<evidence type="ECO:0000256" key="5">
    <source>
        <dbReference type="ARBA" id="ARBA00022801"/>
    </source>
</evidence>
<keyword evidence="2 11" id="KW-0235">DNA replication</keyword>
<dbReference type="Pfam" id="PF18074">
    <property type="entry name" value="PriA_C"/>
    <property type="match status" value="1"/>
</dbReference>
<dbReference type="InterPro" id="IPR014001">
    <property type="entry name" value="Helicase_ATP-bd"/>
</dbReference>
<evidence type="ECO:0000256" key="11">
    <source>
        <dbReference type="HAMAP-Rule" id="MF_00983"/>
    </source>
</evidence>
<keyword evidence="6 11" id="KW-0347">Helicase</keyword>
<dbReference type="RefSeq" id="WP_407882155.1">
    <property type="nucleotide sequence ID" value="NZ_BQXO01000001.1"/>
</dbReference>
<feature type="binding site" evidence="11">
    <location>
        <position position="544"/>
    </location>
    <ligand>
        <name>Zn(2+)</name>
        <dbReference type="ChEBI" id="CHEBI:29105"/>
        <label>2</label>
    </ligand>
</feature>
<gene>
    <name evidence="11 14" type="primary">priA</name>
    <name evidence="14" type="ORF">JCM31185_01780</name>
</gene>
<comment type="subunit">
    <text evidence="11">Component of the replication restart primosome.</text>
</comment>
<dbReference type="InterPro" id="IPR040498">
    <property type="entry name" value="PriA_CRR"/>
</dbReference>
<evidence type="ECO:0000256" key="3">
    <source>
        <dbReference type="ARBA" id="ARBA00022723"/>
    </source>
</evidence>
<dbReference type="InterPro" id="IPR005259">
    <property type="entry name" value="PriA"/>
</dbReference>
<keyword evidence="3 11" id="KW-0479">Metal-binding</keyword>
<evidence type="ECO:0000256" key="6">
    <source>
        <dbReference type="ARBA" id="ARBA00022806"/>
    </source>
</evidence>
<dbReference type="CDD" id="cd18804">
    <property type="entry name" value="SF2_C_priA"/>
    <property type="match status" value="1"/>
</dbReference>
<feature type="binding site" evidence="11">
    <location>
        <position position="529"/>
    </location>
    <ligand>
        <name>Zn(2+)</name>
        <dbReference type="ChEBI" id="CHEBI:29105"/>
        <label>2</label>
    </ligand>
</feature>
<dbReference type="InterPro" id="IPR042115">
    <property type="entry name" value="PriA_3primeBD_sf"/>
</dbReference>
<feature type="domain" description="Helicase C-terminal" evidence="13">
    <location>
        <begin position="552"/>
        <end position="720"/>
    </location>
</feature>
<dbReference type="PROSITE" id="PS51194">
    <property type="entry name" value="HELICASE_CTER"/>
    <property type="match status" value="1"/>
</dbReference>
<dbReference type="NCBIfam" id="TIGR00595">
    <property type="entry name" value="priA"/>
    <property type="match status" value="1"/>
</dbReference>
<feature type="binding site" evidence="11">
    <location>
        <position position="526"/>
    </location>
    <ligand>
        <name>Zn(2+)</name>
        <dbReference type="ChEBI" id="CHEBI:29105"/>
        <label>2</label>
    </ligand>
</feature>
<comment type="catalytic activity">
    <reaction evidence="11">
        <text>ATP + H2O = ADP + phosphate + H(+)</text>
        <dbReference type="Rhea" id="RHEA:13065"/>
        <dbReference type="ChEBI" id="CHEBI:15377"/>
        <dbReference type="ChEBI" id="CHEBI:15378"/>
        <dbReference type="ChEBI" id="CHEBI:30616"/>
        <dbReference type="ChEBI" id="CHEBI:43474"/>
        <dbReference type="ChEBI" id="CHEBI:456216"/>
        <dbReference type="EC" id="5.6.2.4"/>
    </reaction>
</comment>
<evidence type="ECO:0000256" key="1">
    <source>
        <dbReference type="ARBA" id="ARBA00022515"/>
    </source>
</evidence>
<feature type="binding site" evidence="11">
    <location>
        <position position="520"/>
    </location>
    <ligand>
        <name>Zn(2+)</name>
        <dbReference type="ChEBI" id="CHEBI:29105"/>
        <label>1</label>
    </ligand>
</feature>
<dbReference type="InterPro" id="IPR041222">
    <property type="entry name" value="PriA_3primeBD"/>
</dbReference>
<proteinExistence type="inferred from homology"/>
<dbReference type="NCBIfam" id="NF004066">
    <property type="entry name" value="PRK05580.1-3"/>
    <property type="match status" value="1"/>
</dbReference>
<keyword evidence="15" id="KW-1185">Reference proteome</keyword>
<dbReference type="InterPro" id="IPR027417">
    <property type="entry name" value="P-loop_NTPase"/>
</dbReference>
<dbReference type="SMART" id="SM00490">
    <property type="entry name" value="HELICc"/>
    <property type="match status" value="1"/>
</dbReference>
<name>A0ABQ5JNM7_9LACO</name>
<sequence>MTQAAQIIVDVPTMQTNRPYTYMIPTDLVDAVVPGVRVSVPFGKGDREVGGMVVGLINIDQDLEHDAVYQGDLKPITRLLDLVPVLNEELLALSDWLAQQTFAFRISTIQTMLPTALKTASHKWLVADQAIDNDELARLFDAQGRLDFTATTLSESQVKALARLQRLGVVHATYQVNNRAQVKTNTWVTSQLNEAQVTEKLASLRANATKQRRVLLALSRQVAPQPLAELLTDARLTRADFTAAAQRGWVKMTEKEVYRDPFAQSEVEQTTSMMLQPDQQQAVTAISQAITANQATTFLLEGVTGSGKTEVYLQSIAKALAQQQTALMLVPEIALTPQMVKRVRGRFGAQVAVLHSGLSAGEKYDEWRRIERHEATVVVGARSAAFAPLDDLGLIIMDEEHETSYKQSDNPRYQARDVLLWRAKWHNAPVILGSATPSLESRARAERGVYRHLMLPKRINQRPLPPVQIIDMREQLKTRQESNFSAALLTALKQRLERGEQSVLMLNRRGFSSFMMCRDCGFVLKCPNCDNTLVLHMDSHTMRCHYCGHEEAIPRRCPNCHSKRISYYGTGTEKVAAELKQLLPTARVIRMDVDTTRRKGMHEKMLAAFGRREADILLGTQMIAKGLDYPDVTLVGVLNADTALGLPDFRASERTFQLLTQVSGRAGRADKAGEVMIQTFNPDHYAIQLAQQQDYERFFRVEMNLRHLGNYPPYFYTALISASDQDENTAAKKMFELADWLKQRLSSSTIILGPTPRPIARIKNRYYYQIFLKYKQEPQLHDALMQILEESQHLRGLQISIDMEPQNFV</sequence>
<reference evidence="14 15" key="1">
    <citation type="submission" date="2022-03" db="EMBL/GenBank/DDBJ databases">
        <title>Draft genome sequence of Furfurilactobacillus curtus JCM 31185.</title>
        <authorList>
            <person name="Suzuki S."/>
            <person name="Endo A."/>
            <person name="Kajikawa A."/>
        </authorList>
    </citation>
    <scope>NUCLEOTIDE SEQUENCE [LARGE SCALE GENOMIC DNA]</scope>
    <source>
        <strain evidence="14 15">JCM 31185</strain>
    </source>
</reference>
<comment type="caution">
    <text evidence="14">The sequence shown here is derived from an EMBL/GenBank/DDBJ whole genome shotgun (WGS) entry which is preliminary data.</text>
</comment>
<dbReference type="SUPFAM" id="SSF52540">
    <property type="entry name" value="P-loop containing nucleoside triphosphate hydrolases"/>
    <property type="match status" value="2"/>
</dbReference>
<feature type="binding site" evidence="11">
    <location>
        <position position="517"/>
    </location>
    <ligand>
        <name>Zn(2+)</name>
        <dbReference type="ChEBI" id="CHEBI:29105"/>
        <label>1</label>
    </ligand>
</feature>
<dbReference type="Proteomes" id="UP001628078">
    <property type="component" value="Unassembled WGS sequence"/>
</dbReference>
<comment type="cofactor">
    <cofactor evidence="11">
        <name>Zn(2+)</name>
        <dbReference type="ChEBI" id="CHEBI:29105"/>
    </cofactor>
    <text evidence="11">Binds 2 zinc ions per subunit.</text>
</comment>
<dbReference type="InterPro" id="IPR006935">
    <property type="entry name" value="Helicase/UvrB_N"/>
</dbReference>
<evidence type="ECO:0000313" key="15">
    <source>
        <dbReference type="Proteomes" id="UP001628078"/>
    </source>
</evidence>
<dbReference type="PANTHER" id="PTHR30580:SF0">
    <property type="entry name" value="PRIMOSOMAL PROTEIN N"/>
    <property type="match status" value="1"/>
</dbReference>
<dbReference type="InterPro" id="IPR001650">
    <property type="entry name" value="Helicase_C-like"/>
</dbReference>
<dbReference type="CDD" id="cd17929">
    <property type="entry name" value="DEXHc_priA"/>
    <property type="match status" value="1"/>
</dbReference>
<evidence type="ECO:0000313" key="14">
    <source>
        <dbReference type="EMBL" id="GKT04889.1"/>
    </source>
</evidence>
<evidence type="ECO:0000259" key="13">
    <source>
        <dbReference type="PROSITE" id="PS51194"/>
    </source>
</evidence>
<feature type="binding site" evidence="11">
    <location>
        <position position="560"/>
    </location>
    <ligand>
        <name>Zn(2+)</name>
        <dbReference type="ChEBI" id="CHEBI:29105"/>
        <label>1</label>
    </ligand>
</feature>
<feature type="binding site" evidence="11">
    <location>
        <position position="547"/>
    </location>
    <ligand>
        <name>Zn(2+)</name>
        <dbReference type="ChEBI" id="CHEBI:29105"/>
        <label>2</label>
    </ligand>
</feature>
<comment type="catalytic activity">
    <reaction evidence="11">
        <text>Couples ATP hydrolysis with the unwinding of duplex DNA by translocating in the 3'-5' direction.</text>
        <dbReference type="EC" id="5.6.2.4"/>
    </reaction>
</comment>
<dbReference type="HAMAP" id="MF_00983">
    <property type="entry name" value="PriA"/>
    <property type="match status" value="1"/>
</dbReference>
<comment type="similarity">
    <text evidence="11">Belongs to the helicase family. PriA subfamily.</text>
</comment>
<protein>
    <recommendedName>
        <fullName evidence="11">Replication restart protein PriA</fullName>
    </recommendedName>
    <alternativeName>
        <fullName evidence="11">ATP-dependent DNA helicase PriA</fullName>
        <ecNumber evidence="11">5.6.2.4</ecNumber>
    </alternativeName>
    <alternativeName>
        <fullName evidence="11">DNA 3'-5' helicase PriA</fullName>
    </alternativeName>
</protein>
<evidence type="ECO:0000256" key="2">
    <source>
        <dbReference type="ARBA" id="ARBA00022705"/>
    </source>
</evidence>
<dbReference type="Pfam" id="PF17764">
    <property type="entry name" value="PriA_3primeBD"/>
    <property type="match status" value="1"/>
</dbReference>
<keyword evidence="1 11" id="KW-0639">Primosome</keyword>
<keyword evidence="5 11" id="KW-0378">Hydrolase</keyword>
<evidence type="ECO:0000256" key="4">
    <source>
        <dbReference type="ARBA" id="ARBA00022741"/>
    </source>
</evidence>